<evidence type="ECO:0000256" key="2">
    <source>
        <dbReference type="SAM" id="SignalP"/>
    </source>
</evidence>
<dbReference type="OrthoDB" id="6322428at2"/>
<dbReference type="RefSeq" id="WP_108566335.1">
    <property type="nucleotide sequence ID" value="NZ_CP031769.1"/>
</dbReference>
<proteinExistence type="predicted"/>
<organism evidence="3 4">
    <name type="scientific">Salinimonas sediminis</name>
    <dbReference type="NCBI Taxonomy" id="2303538"/>
    <lineage>
        <taxon>Bacteria</taxon>
        <taxon>Pseudomonadati</taxon>
        <taxon>Pseudomonadota</taxon>
        <taxon>Gammaproteobacteria</taxon>
        <taxon>Alteromonadales</taxon>
        <taxon>Alteromonadaceae</taxon>
        <taxon>Alteromonas/Salinimonas group</taxon>
        <taxon>Salinimonas</taxon>
    </lineage>
</organism>
<feature type="signal peptide" evidence="2">
    <location>
        <begin position="1"/>
        <end position="24"/>
    </location>
</feature>
<dbReference type="Proteomes" id="UP000262073">
    <property type="component" value="Chromosome"/>
</dbReference>
<evidence type="ECO:0008006" key="5">
    <source>
        <dbReference type="Google" id="ProtNLM"/>
    </source>
</evidence>
<accession>A0A346NKR0</accession>
<feature type="region of interest" description="Disordered" evidence="1">
    <location>
        <begin position="25"/>
        <end position="56"/>
    </location>
</feature>
<protein>
    <recommendedName>
        <fullName evidence="5">Ribose-phosphate pyrophosphokinase</fullName>
    </recommendedName>
</protein>
<feature type="compositionally biased region" description="Polar residues" evidence="1">
    <location>
        <begin position="25"/>
        <end position="37"/>
    </location>
</feature>
<evidence type="ECO:0000313" key="3">
    <source>
        <dbReference type="EMBL" id="AXR06117.1"/>
    </source>
</evidence>
<keyword evidence="4" id="KW-1185">Reference proteome</keyword>
<dbReference type="KEGG" id="salm:D0Y50_06900"/>
<evidence type="ECO:0000313" key="4">
    <source>
        <dbReference type="Proteomes" id="UP000262073"/>
    </source>
</evidence>
<evidence type="ECO:0000256" key="1">
    <source>
        <dbReference type="SAM" id="MobiDB-lite"/>
    </source>
</evidence>
<dbReference type="AlphaFoldDB" id="A0A346NKR0"/>
<dbReference type="EMBL" id="CP031769">
    <property type="protein sequence ID" value="AXR06117.1"/>
    <property type="molecule type" value="Genomic_DNA"/>
</dbReference>
<name>A0A346NKR0_9ALTE</name>
<feature type="chain" id="PRO_5016740382" description="Ribose-phosphate pyrophosphokinase" evidence="2">
    <location>
        <begin position="25"/>
        <end position="142"/>
    </location>
</feature>
<reference evidence="3 4" key="1">
    <citation type="submission" date="2018-08" db="EMBL/GenBank/DDBJ databases">
        <title>Salinimonas sediminis sp. nov., a piezophilic bacterium isolated from a deep-sea sediment sample from the New Britain Trench.</title>
        <authorList>
            <person name="Cao J."/>
        </authorList>
    </citation>
    <scope>NUCLEOTIDE SEQUENCE [LARGE SCALE GENOMIC DNA]</scope>
    <source>
        <strain evidence="3 4">N102</strain>
    </source>
</reference>
<sequence length="142" mass="15662">MQKWLFAGMLGLLFITACTGQPNAQMHNDETSQSVEKQTMKKGPIPKDSLQQSPATKAPMELTGTIVYKNLEGGFFAFISADGGHYTLRNLAAEYKKDGLKIAVTGHVRTDIMTYTQFGEVFEVTQVKVLDRSGVKPAQDEM</sequence>
<dbReference type="PROSITE" id="PS51257">
    <property type="entry name" value="PROKAR_LIPOPROTEIN"/>
    <property type="match status" value="1"/>
</dbReference>
<gene>
    <name evidence="3" type="ORF">D0Y50_06900</name>
</gene>
<keyword evidence="2" id="KW-0732">Signal</keyword>